<sequence>MEIKRYAEIDSTKKYRYLLGRKWDENLPQVTFVMLNPSTADDQKDDRTLTRCITFAKSWGYGSLEVVNLFAYRATDPDKLFQINDPVGSENNTWIQLAINRADLIIVAWGGNKYPTLKNRNAEVLSLISSLGKTLYSLGKLTADGHPRHPVRLSSSTERKPFIGLHHSNI</sequence>
<gene>
    <name evidence="1" type="ORF">A2T98_20395</name>
</gene>
<dbReference type="InterPro" id="IPR012441">
    <property type="entry name" value="DUF1643"/>
</dbReference>
<name>A0A166I7R6_NODSP</name>
<accession>A0A166I7R6</accession>
<dbReference type="OrthoDB" id="9807577at2"/>
<evidence type="ECO:0000313" key="1">
    <source>
        <dbReference type="EMBL" id="KZL48024.1"/>
    </source>
</evidence>
<dbReference type="RefSeq" id="WP_063874335.1">
    <property type="nucleotide sequence ID" value="NZ_CAWMRI010000267.1"/>
</dbReference>
<dbReference type="Pfam" id="PF07799">
    <property type="entry name" value="DUF1643"/>
    <property type="match status" value="1"/>
</dbReference>
<dbReference type="EMBL" id="LWAJ01000267">
    <property type="protein sequence ID" value="KZL48024.1"/>
    <property type="molecule type" value="Genomic_DNA"/>
</dbReference>
<evidence type="ECO:0000313" key="2">
    <source>
        <dbReference type="Proteomes" id="UP000076555"/>
    </source>
</evidence>
<dbReference type="Proteomes" id="UP000076555">
    <property type="component" value="Unassembled WGS sequence"/>
</dbReference>
<comment type="caution">
    <text evidence="1">The sequence shown here is derived from an EMBL/GenBank/DDBJ whole genome shotgun (WGS) entry which is preliminary data.</text>
</comment>
<reference evidence="1 2" key="1">
    <citation type="submission" date="2016-04" db="EMBL/GenBank/DDBJ databases">
        <title>Draft Genome Assembly of the Bloom-forming Cyanobacterium Nodularia spumigena Strain CENA596 in Shrimp Production Ponds.</title>
        <authorList>
            <person name="Popin R.V."/>
            <person name="Rigonato J."/>
            <person name="Abreu V.A."/>
            <person name="Andreote A.P."/>
            <person name="Silveira S.B."/>
            <person name="Odebrecht C."/>
            <person name="Fiore M.F."/>
        </authorList>
    </citation>
    <scope>NUCLEOTIDE SEQUENCE [LARGE SCALE GENOMIC DNA]</scope>
    <source>
        <strain evidence="1 2">CENA596</strain>
    </source>
</reference>
<proteinExistence type="predicted"/>
<protein>
    <recommendedName>
        <fullName evidence="3">DUF1643 domain-containing protein</fullName>
    </recommendedName>
</protein>
<dbReference type="AlphaFoldDB" id="A0A166I7R6"/>
<evidence type="ECO:0008006" key="3">
    <source>
        <dbReference type="Google" id="ProtNLM"/>
    </source>
</evidence>
<organism evidence="1 2">
    <name type="scientific">Nodularia spumigena CENA596</name>
    <dbReference type="NCBI Taxonomy" id="1819295"/>
    <lineage>
        <taxon>Bacteria</taxon>
        <taxon>Bacillati</taxon>
        <taxon>Cyanobacteriota</taxon>
        <taxon>Cyanophyceae</taxon>
        <taxon>Nostocales</taxon>
        <taxon>Nodulariaceae</taxon>
        <taxon>Nodularia</taxon>
    </lineage>
</organism>